<dbReference type="GO" id="GO:0005524">
    <property type="term" value="F:ATP binding"/>
    <property type="evidence" value="ECO:0007669"/>
    <property type="project" value="UniProtKB-KW"/>
</dbReference>
<dbReference type="EMBL" id="FOGC01000018">
    <property type="protein sequence ID" value="SER26811.1"/>
    <property type="molecule type" value="Genomic_DNA"/>
</dbReference>
<keyword evidence="3 5" id="KW-0067">ATP-binding</keyword>
<evidence type="ECO:0000256" key="2">
    <source>
        <dbReference type="ARBA" id="ARBA00022741"/>
    </source>
</evidence>
<feature type="domain" description="ABC transporter" evidence="4">
    <location>
        <begin position="6"/>
        <end position="233"/>
    </location>
</feature>
<proteinExistence type="inferred from homology"/>
<dbReference type="SMART" id="SM00382">
    <property type="entry name" value="AAA"/>
    <property type="match status" value="1"/>
</dbReference>
<dbReference type="STRING" id="988801.SAMN05216522_1183"/>
<dbReference type="PROSITE" id="PS50893">
    <property type="entry name" value="ABC_TRANSPORTER_2"/>
    <property type="match status" value="1"/>
</dbReference>
<dbReference type="Gene3D" id="3.40.50.300">
    <property type="entry name" value="P-loop containing nucleotide triphosphate hydrolases"/>
    <property type="match status" value="1"/>
</dbReference>
<dbReference type="PANTHER" id="PTHR43038:SF3">
    <property type="entry name" value="ABC TRANSPORTER G FAMILY MEMBER 20 ISOFORM X1"/>
    <property type="match status" value="1"/>
</dbReference>
<dbReference type="PROSITE" id="PS00211">
    <property type="entry name" value="ABC_TRANSPORTER_1"/>
    <property type="match status" value="1"/>
</dbReference>
<gene>
    <name evidence="5" type="ORF">SAMN05216522_1183</name>
</gene>
<dbReference type="Proteomes" id="UP000242515">
    <property type="component" value="Unassembled WGS sequence"/>
</dbReference>
<dbReference type="SUPFAM" id="SSF52540">
    <property type="entry name" value="P-loop containing nucleoside triphosphate hydrolases"/>
    <property type="match status" value="1"/>
</dbReference>
<sequence length="295" mass="33241">MMEECIILNNIHKSFNNVKVINDVTLNIRQGQIVGFIGPNGSGKSTMINIICGMIPSDSGQGYCMGYNISTEQSYIKRNVGYMTQYFTLWESLTVFENLVFVGKMRNVKKVEVESEKLIVKLGLERFRNTLAKNLSGGWKQKLSLACAIIHRPKILFLDEPTASIDPLSRKEFWTLIFDLSAEGITVLIVTHAIDEIEKCNNLVYLKNGVLHFTGTLDELFTSQNLSTFLIEGEGIEYFIDEVSCNKDVQIIPRVKSISVTGHLHFEMLKKKYPNLTFSPIPTPLDALLYSLSGN</sequence>
<keyword evidence="2" id="KW-0547">Nucleotide-binding</keyword>
<dbReference type="InterPro" id="IPR003593">
    <property type="entry name" value="AAA+_ATPase"/>
</dbReference>
<dbReference type="GO" id="GO:0016887">
    <property type="term" value="F:ATP hydrolysis activity"/>
    <property type="evidence" value="ECO:0007669"/>
    <property type="project" value="InterPro"/>
</dbReference>
<name>A0A1H9MT82_9GAMM</name>
<dbReference type="OrthoDB" id="9805029at2"/>
<comment type="similarity">
    <text evidence="1">Belongs to the ABC transporter superfamily. Drug exporter-2 (TC 3.A.1.117) family.</text>
</comment>
<accession>A0A1H9MT82</accession>
<dbReference type="RefSeq" id="WP_092678358.1">
    <property type="nucleotide sequence ID" value="NZ_FOGC01000018.1"/>
</dbReference>
<evidence type="ECO:0000313" key="5">
    <source>
        <dbReference type="EMBL" id="SER26811.1"/>
    </source>
</evidence>
<dbReference type="CDD" id="cd03230">
    <property type="entry name" value="ABC_DR_subfamily_A"/>
    <property type="match status" value="1"/>
</dbReference>
<evidence type="ECO:0000256" key="3">
    <source>
        <dbReference type="ARBA" id="ARBA00022840"/>
    </source>
</evidence>
<dbReference type="InterPro" id="IPR027417">
    <property type="entry name" value="P-loop_NTPase"/>
</dbReference>
<evidence type="ECO:0000256" key="1">
    <source>
        <dbReference type="ARBA" id="ARBA00006526"/>
    </source>
</evidence>
<dbReference type="AlphaFoldDB" id="A0A1H9MT82"/>
<protein>
    <submittedName>
        <fullName evidence="5">ABC-2 type transport system ATP-binding protein</fullName>
    </submittedName>
</protein>
<keyword evidence="6" id="KW-1185">Reference proteome</keyword>
<dbReference type="PANTHER" id="PTHR43038">
    <property type="entry name" value="ATP-BINDING CASSETTE, SUB-FAMILY H, MEMBER 1"/>
    <property type="match status" value="1"/>
</dbReference>
<reference evidence="6" key="1">
    <citation type="submission" date="2016-10" db="EMBL/GenBank/DDBJ databases">
        <authorList>
            <person name="Varghese N."/>
            <person name="Submissions S."/>
        </authorList>
    </citation>
    <scope>NUCLEOTIDE SEQUENCE [LARGE SCALE GENOMIC DNA]</scope>
    <source>
        <strain evidence="6">8N4</strain>
    </source>
</reference>
<evidence type="ECO:0000313" key="6">
    <source>
        <dbReference type="Proteomes" id="UP000242515"/>
    </source>
</evidence>
<evidence type="ECO:0000259" key="4">
    <source>
        <dbReference type="PROSITE" id="PS50893"/>
    </source>
</evidence>
<dbReference type="InterPro" id="IPR003439">
    <property type="entry name" value="ABC_transporter-like_ATP-bd"/>
</dbReference>
<organism evidence="5 6">
    <name type="scientific">Rosenbergiella nectarea</name>
    <dbReference type="NCBI Taxonomy" id="988801"/>
    <lineage>
        <taxon>Bacteria</taxon>
        <taxon>Pseudomonadati</taxon>
        <taxon>Pseudomonadota</taxon>
        <taxon>Gammaproteobacteria</taxon>
        <taxon>Enterobacterales</taxon>
        <taxon>Erwiniaceae</taxon>
        <taxon>Rosenbergiella</taxon>
    </lineage>
</organism>
<dbReference type="Pfam" id="PF00005">
    <property type="entry name" value="ABC_tran"/>
    <property type="match status" value="1"/>
</dbReference>
<dbReference type="InterPro" id="IPR017871">
    <property type="entry name" value="ABC_transporter-like_CS"/>
</dbReference>